<evidence type="ECO:0000256" key="11">
    <source>
        <dbReference type="ARBA" id="ARBA00075110"/>
    </source>
</evidence>
<dbReference type="GO" id="GO:0005829">
    <property type="term" value="C:cytosol"/>
    <property type="evidence" value="ECO:0007669"/>
    <property type="project" value="TreeGrafter"/>
</dbReference>
<evidence type="ECO:0000256" key="3">
    <source>
        <dbReference type="ARBA" id="ARBA00022679"/>
    </source>
</evidence>
<dbReference type="InterPro" id="IPR035985">
    <property type="entry name" value="Ubiquitin-activating_enz"/>
</dbReference>
<dbReference type="GO" id="GO:0005524">
    <property type="term" value="F:ATP binding"/>
    <property type="evidence" value="ECO:0007669"/>
    <property type="project" value="UniProtKB-KW"/>
</dbReference>
<dbReference type="PANTHER" id="PTHR10953:SF194">
    <property type="entry name" value="MOLYBDOPTERIN-SYNTHASE ADENYLYLTRANSFERASE"/>
    <property type="match status" value="1"/>
</dbReference>
<dbReference type="PANTHER" id="PTHR10953">
    <property type="entry name" value="UBIQUITIN-ACTIVATING ENZYME E1"/>
    <property type="match status" value="1"/>
</dbReference>
<dbReference type="GO" id="GO:0004792">
    <property type="term" value="F:thiosulfate-cyanide sulfurtransferase activity"/>
    <property type="evidence" value="ECO:0007669"/>
    <property type="project" value="TreeGrafter"/>
</dbReference>
<evidence type="ECO:0000256" key="9">
    <source>
        <dbReference type="ARBA" id="ARBA00066884"/>
    </source>
</evidence>
<comment type="function">
    <text evidence="7">Catalyzes the adenylation by ATP of the carboxyl group of the C-terminal glycine of sulfur carrier protein MoaD.</text>
</comment>
<evidence type="ECO:0000256" key="13">
    <source>
        <dbReference type="ARBA" id="ARBA00078531"/>
    </source>
</evidence>
<evidence type="ECO:0000256" key="2">
    <source>
        <dbReference type="ARBA" id="ARBA00009919"/>
    </source>
</evidence>
<evidence type="ECO:0000256" key="8">
    <source>
        <dbReference type="ARBA" id="ARBA00063809"/>
    </source>
</evidence>
<comment type="catalytic activity">
    <reaction evidence="6">
        <text>[molybdopterin-synthase sulfur-carrier protein]-C-terminal Gly-Gly + ATP + H(+) = [molybdopterin-synthase sulfur-carrier protein]-C-terminal Gly-Gly-AMP + diphosphate</text>
        <dbReference type="Rhea" id="RHEA:43616"/>
        <dbReference type="Rhea" id="RHEA-COMP:12159"/>
        <dbReference type="Rhea" id="RHEA-COMP:12202"/>
        <dbReference type="ChEBI" id="CHEBI:15378"/>
        <dbReference type="ChEBI" id="CHEBI:30616"/>
        <dbReference type="ChEBI" id="CHEBI:33019"/>
        <dbReference type="ChEBI" id="CHEBI:90618"/>
        <dbReference type="ChEBI" id="CHEBI:90778"/>
        <dbReference type="EC" id="2.7.7.80"/>
    </reaction>
</comment>
<dbReference type="Pfam" id="PF00899">
    <property type="entry name" value="ThiF"/>
    <property type="match status" value="1"/>
</dbReference>
<accession>A0A7T4QZS2</accession>
<evidence type="ECO:0000256" key="4">
    <source>
        <dbReference type="ARBA" id="ARBA00022741"/>
    </source>
</evidence>
<comment type="pathway">
    <text evidence="1">Cofactor biosynthesis; molybdopterin biosynthesis.</text>
</comment>
<evidence type="ECO:0000256" key="10">
    <source>
        <dbReference type="ARBA" id="ARBA00073635"/>
    </source>
</evidence>
<dbReference type="InterPro" id="IPR000594">
    <property type="entry name" value="ThiF_NAD_FAD-bd"/>
</dbReference>
<name>A0A7T4QZS2_9GAMM</name>
<sequence length="249" mass="26458">MDDQQLLRYSRHILLPEIDVGGQQALLAGKVLVVGLGGLGCPVAMYLAAAGVGELHLADDDLVDLSNLQRQIAHGDSDIGRPKVDSAADTARQLNPDIRLRRYPRRLEGDSLGSAVAAVDVVVDASDNFATRFALNEACYRAGVPLVSGAAIRGEGQLSVYDFRREDSPCYRCLYHDGDDAALNCSESGVLSPLVGMVGSLQATEALKCLTGAGDLLCGRLLIIDAFAMEFRTLGLSPDPQCPVCSCPR</sequence>
<evidence type="ECO:0000259" key="14">
    <source>
        <dbReference type="Pfam" id="PF00899"/>
    </source>
</evidence>
<reference evidence="15 16" key="1">
    <citation type="submission" date="2020-12" db="EMBL/GenBank/DDBJ databases">
        <authorList>
            <person name="Shan Y."/>
        </authorList>
    </citation>
    <scope>NUCLEOTIDE SEQUENCE [LARGE SCALE GENOMIC DNA]</scope>
    <source>
        <strain evidence="16">csc3.9</strain>
    </source>
</reference>
<dbReference type="EC" id="2.7.7.80" evidence="9"/>
<organism evidence="15 16">
    <name type="scientific">Spongiibacter nanhainus</name>
    <dbReference type="NCBI Taxonomy" id="2794344"/>
    <lineage>
        <taxon>Bacteria</taxon>
        <taxon>Pseudomonadati</taxon>
        <taxon>Pseudomonadota</taxon>
        <taxon>Gammaproteobacteria</taxon>
        <taxon>Cellvibrionales</taxon>
        <taxon>Spongiibacteraceae</taxon>
        <taxon>Spongiibacter</taxon>
    </lineage>
</organism>
<keyword evidence="4" id="KW-0547">Nucleotide-binding</keyword>
<dbReference type="NCBIfam" id="NF004281">
    <property type="entry name" value="PRK05690.1"/>
    <property type="match status" value="1"/>
</dbReference>
<dbReference type="GO" id="GO:0008641">
    <property type="term" value="F:ubiquitin-like modifier activating enzyme activity"/>
    <property type="evidence" value="ECO:0007669"/>
    <property type="project" value="InterPro"/>
</dbReference>
<dbReference type="FunFam" id="3.40.50.720:FF:000033">
    <property type="entry name" value="Adenylyltransferase and sulfurtransferase MOCS3"/>
    <property type="match status" value="1"/>
</dbReference>
<dbReference type="Proteomes" id="UP000596063">
    <property type="component" value="Chromosome"/>
</dbReference>
<gene>
    <name evidence="15" type="primary">moeB</name>
    <name evidence="15" type="ORF">I6N98_15015</name>
</gene>
<protein>
    <recommendedName>
        <fullName evidence="10">Molybdopterin-synthase adenylyltransferase</fullName>
        <ecNumber evidence="9">2.7.7.80</ecNumber>
    </recommendedName>
    <alternativeName>
        <fullName evidence="13">MoaD protein adenylase</fullName>
    </alternativeName>
    <alternativeName>
        <fullName evidence="11">Molybdopterin-converting factor subunit 1 adenylase</fullName>
    </alternativeName>
    <alternativeName>
        <fullName evidence="12">Sulfur carrier protein MoaD adenylyltransferase</fullName>
    </alternativeName>
</protein>
<keyword evidence="3 15" id="KW-0808">Transferase</keyword>
<dbReference type="KEGG" id="snan:I6N98_15015"/>
<evidence type="ECO:0000313" key="15">
    <source>
        <dbReference type="EMBL" id="QQD17644.1"/>
    </source>
</evidence>
<proteinExistence type="inferred from homology"/>
<comment type="similarity">
    <text evidence="2">Belongs to the HesA/MoeB/ThiF family.</text>
</comment>
<dbReference type="EMBL" id="CP066167">
    <property type="protein sequence ID" value="QQD17644.1"/>
    <property type="molecule type" value="Genomic_DNA"/>
</dbReference>
<dbReference type="CDD" id="cd00757">
    <property type="entry name" value="ThiF_MoeB_HesA_family"/>
    <property type="match status" value="1"/>
</dbReference>
<dbReference type="GO" id="GO:0061605">
    <property type="term" value="F:molybdopterin-synthase adenylyltransferase activity"/>
    <property type="evidence" value="ECO:0007669"/>
    <property type="project" value="UniProtKB-EC"/>
</dbReference>
<evidence type="ECO:0000256" key="6">
    <source>
        <dbReference type="ARBA" id="ARBA00052218"/>
    </source>
</evidence>
<evidence type="ECO:0000256" key="1">
    <source>
        <dbReference type="ARBA" id="ARBA00005046"/>
    </source>
</evidence>
<dbReference type="GO" id="GO:0008146">
    <property type="term" value="F:sulfotransferase activity"/>
    <property type="evidence" value="ECO:0007669"/>
    <property type="project" value="TreeGrafter"/>
</dbReference>
<evidence type="ECO:0000313" key="16">
    <source>
        <dbReference type="Proteomes" id="UP000596063"/>
    </source>
</evidence>
<comment type="subunit">
    <text evidence="8">Homodimer. Forms a stable heterotetrameric complex of 2 MoeB and 2 MoaD during adenylation of MoaD.</text>
</comment>
<keyword evidence="16" id="KW-1185">Reference proteome</keyword>
<evidence type="ECO:0000256" key="7">
    <source>
        <dbReference type="ARBA" id="ARBA00055169"/>
    </source>
</evidence>
<dbReference type="SUPFAM" id="SSF69572">
    <property type="entry name" value="Activating enzymes of the ubiquitin-like proteins"/>
    <property type="match status" value="1"/>
</dbReference>
<evidence type="ECO:0000256" key="12">
    <source>
        <dbReference type="ARBA" id="ARBA00075328"/>
    </source>
</evidence>
<keyword evidence="15" id="KW-0548">Nucleotidyltransferase</keyword>
<dbReference type="AlphaFoldDB" id="A0A7T4QZS2"/>
<evidence type="ECO:0000256" key="5">
    <source>
        <dbReference type="ARBA" id="ARBA00022840"/>
    </source>
</evidence>
<dbReference type="RefSeq" id="WP_198569143.1">
    <property type="nucleotide sequence ID" value="NZ_CP066167.1"/>
</dbReference>
<keyword evidence="5" id="KW-0067">ATP-binding</keyword>
<dbReference type="InterPro" id="IPR045886">
    <property type="entry name" value="ThiF/MoeB/HesA"/>
</dbReference>
<feature type="domain" description="THIF-type NAD/FAD binding fold" evidence="14">
    <location>
        <begin position="9"/>
        <end position="244"/>
    </location>
</feature>
<dbReference type="Gene3D" id="3.40.50.720">
    <property type="entry name" value="NAD(P)-binding Rossmann-like Domain"/>
    <property type="match status" value="1"/>
</dbReference>